<keyword evidence="1" id="KW-0472">Membrane</keyword>
<sequence length="229" mass="25737">MIDALAPFAWIGLAALIVLLPGLAMLFGRGGPRDEAGRRVFRLRPVRRLFGLLLLALAGVSGLLALSLVQFVRLTDDKPVAEVMVRQQGDGQFQLATRTPDQRMRDYTLYGDQWQIDAKVVRWRLPALLAGVPPLYRLERLSGRYQDTARERSAPRSVHALDDWPAPDLAQVKRLVPNWLPFVDVQFGSAAYMPMFDGARYQVYLDPRGALFIRPADAATAERLKQLGW</sequence>
<gene>
    <name evidence="2" type="ordered locus">BB4836</name>
</gene>
<dbReference type="Proteomes" id="UP000001027">
    <property type="component" value="Chromosome"/>
</dbReference>
<reference evidence="3" key="1">
    <citation type="journal article" date="2003" name="Nat. Genet.">
        <title>Comparative analysis of the genome sequences of Bordetella pertussis, Bordetella parapertussis and Bordetella bronchiseptica.</title>
        <authorList>
            <person name="Parkhill J."/>
            <person name="Sebaihia M."/>
            <person name="Preston A."/>
            <person name="Murphy L.D."/>
            <person name="Thomson N.R."/>
            <person name="Harris D.E."/>
            <person name="Holden M.T.G."/>
            <person name="Churcher C.M."/>
            <person name="Bentley S.D."/>
            <person name="Mungall K.L."/>
            <person name="Cerdeno-Tarraga A.-M."/>
            <person name="Temple L."/>
            <person name="James K.D."/>
            <person name="Harris B."/>
            <person name="Quail M.A."/>
            <person name="Achtman M."/>
            <person name="Atkin R."/>
            <person name="Baker S."/>
            <person name="Basham D."/>
            <person name="Bason N."/>
            <person name="Cherevach I."/>
            <person name="Chillingworth T."/>
            <person name="Collins M."/>
            <person name="Cronin A."/>
            <person name="Davis P."/>
            <person name="Doggett J."/>
            <person name="Feltwell T."/>
            <person name="Goble A."/>
            <person name="Hamlin N."/>
            <person name="Hauser H."/>
            <person name="Holroyd S."/>
            <person name="Jagels K."/>
            <person name="Leather S."/>
            <person name="Moule S."/>
            <person name="Norberczak H."/>
            <person name="O'Neil S."/>
            <person name="Ormond D."/>
            <person name="Price C."/>
            <person name="Rabbinowitsch E."/>
            <person name="Rutter S."/>
            <person name="Sanders M."/>
            <person name="Saunders D."/>
            <person name="Seeger K."/>
            <person name="Sharp S."/>
            <person name="Simmonds M."/>
            <person name="Skelton J."/>
            <person name="Squares R."/>
            <person name="Squares S."/>
            <person name="Stevens K."/>
            <person name="Unwin L."/>
            <person name="Whitehead S."/>
            <person name="Barrell B.G."/>
            <person name="Maskell D.J."/>
        </authorList>
    </citation>
    <scope>NUCLEOTIDE SEQUENCE [LARGE SCALE GENOMIC DNA]</scope>
    <source>
        <strain evidence="3">ATCC BAA-588 / NCTC 13252 / RB50</strain>
    </source>
</reference>
<accession>A0A0H3LRU3</accession>
<protein>
    <submittedName>
        <fullName evidence="2">Membrane protein</fullName>
    </submittedName>
</protein>
<dbReference type="AlphaFoldDB" id="A0A0H3LRU3"/>
<dbReference type="KEGG" id="bbr:BB4836"/>
<feature type="transmembrane region" description="Helical" evidence="1">
    <location>
        <begin position="6"/>
        <end position="28"/>
    </location>
</feature>
<dbReference type="HOGENOM" id="CLU_105808_0_0_4"/>
<keyword evidence="1" id="KW-0812">Transmembrane</keyword>
<keyword evidence="1" id="KW-1133">Transmembrane helix</keyword>
<dbReference type="GeneID" id="56476666"/>
<evidence type="ECO:0000313" key="2">
    <source>
        <dbReference type="EMBL" id="CAE35199.1"/>
    </source>
</evidence>
<feature type="transmembrane region" description="Helical" evidence="1">
    <location>
        <begin position="49"/>
        <end position="72"/>
    </location>
</feature>
<dbReference type="RefSeq" id="WP_010927218.1">
    <property type="nucleotide sequence ID" value="NC_002927.3"/>
</dbReference>
<name>A0A0H3LRU3_BORBR</name>
<organism evidence="2 3">
    <name type="scientific">Bordetella bronchiseptica (strain ATCC BAA-588 / NCTC 13252 / RB50)</name>
    <name type="common">Alcaligenes bronchisepticus</name>
    <dbReference type="NCBI Taxonomy" id="257310"/>
    <lineage>
        <taxon>Bacteria</taxon>
        <taxon>Pseudomonadati</taxon>
        <taxon>Pseudomonadota</taxon>
        <taxon>Betaproteobacteria</taxon>
        <taxon>Burkholderiales</taxon>
        <taxon>Alcaligenaceae</taxon>
        <taxon>Bordetella</taxon>
    </lineage>
</organism>
<evidence type="ECO:0000256" key="1">
    <source>
        <dbReference type="SAM" id="Phobius"/>
    </source>
</evidence>
<evidence type="ECO:0000313" key="3">
    <source>
        <dbReference type="Proteomes" id="UP000001027"/>
    </source>
</evidence>
<dbReference type="eggNOG" id="ENOG502ZNGJ">
    <property type="taxonomic scope" value="Bacteria"/>
</dbReference>
<dbReference type="EMBL" id="BX640451">
    <property type="protein sequence ID" value="CAE35199.1"/>
    <property type="molecule type" value="Genomic_DNA"/>
</dbReference>
<proteinExistence type="predicted"/>